<protein>
    <submittedName>
        <fullName evidence="3">Uncharacterized protein</fullName>
    </submittedName>
</protein>
<reference evidence="4" key="1">
    <citation type="submission" date="2017-09" db="EMBL/GenBank/DDBJ databases">
        <title>Depth-based differentiation of microbial function through sediment-hosted aquifers and enrichment of novel symbionts in the deep terrestrial subsurface.</title>
        <authorList>
            <person name="Probst A.J."/>
            <person name="Ladd B."/>
            <person name="Jarett J.K."/>
            <person name="Geller-Mcgrath D.E."/>
            <person name="Sieber C.M.K."/>
            <person name="Emerson J.B."/>
            <person name="Anantharaman K."/>
            <person name="Thomas B.C."/>
            <person name="Malmstrom R."/>
            <person name="Stieglmeier M."/>
            <person name="Klingl A."/>
            <person name="Woyke T."/>
            <person name="Ryan C.M."/>
            <person name="Banfield J.F."/>
        </authorList>
    </citation>
    <scope>NUCLEOTIDE SEQUENCE [LARGE SCALE GENOMIC DNA]</scope>
</reference>
<dbReference type="PANTHER" id="PTHR33823">
    <property type="entry name" value="RNA POLYMERASE-BINDING TRANSCRIPTION FACTOR DKSA-RELATED"/>
    <property type="match status" value="1"/>
</dbReference>
<name>A0A2M7TLP8_UNCKA</name>
<evidence type="ECO:0000313" key="4">
    <source>
        <dbReference type="Proteomes" id="UP000228920"/>
    </source>
</evidence>
<proteinExistence type="predicted"/>
<dbReference type="EMBL" id="PFNL01000017">
    <property type="protein sequence ID" value="PIZ48053.1"/>
    <property type="molecule type" value="Genomic_DNA"/>
</dbReference>
<evidence type="ECO:0000256" key="2">
    <source>
        <dbReference type="SAM" id="MobiDB-lite"/>
    </source>
</evidence>
<evidence type="ECO:0000313" key="3">
    <source>
        <dbReference type="EMBL" id="PIZ48053.1"/>
    </source>
</evidence>
<feature type="region of interest" description="Disordered" evidence="2">
    <location>
        <begin position="28"/>
        <end position="52"/>
    </location>
</feature>
<dbReference type="PROSITE" id="PS51128">
    <property type="entry name" value="ZF_DKSA_2"/>
    <property type="match status" value="1"/>
</dbReference>
<gene>
    <name evidence="3" type="ORF">COY32_00670</name>
</gene>
<feature type="zinc finger region" description="dksA C4-type" evidence="1">
    <location>
        <begin position="85"/>
        <end position="109"/>
    </location>
</feature>
<evidence type="ECO:0000256" key="1">
    <source>
        <dbReference type="PROSITE-ProRule" id="PRU00510"/>
    </source>
</evidence>
<dbReference type="PANTHER" id="PTHR33823:SF4">
    <property type="entry name" value="GENERAL STRESS PROTEIN 16O"/>
    <property type="match status" value="1"/>
</dbReference>
<dbReference type="Proteomes" id="UP000228920">
    <property type="component" value="Unassembled WGS sequence"/>
</dbReference>
<accession>A0A2M7TLP8</accession>
<sequence length="118" mass="13274">MSIDTAPYKIQLEKLLEEVTQTITRVEASDPANNEFRDSDNTMEDDYSESEQGFRANELLDDLSEKRDLIVSALVRIEDGTYGMDIDTGEPINPARLAAVPYATHAMSNEQESEKTEE</sequence>
<dbReference type="AlphaFoldDB" id="A0A2M7TLP8"/>
<organism evidence="3 4">
    <name type="scientific">candidate division WWE3 bacterium CG_4_10_14_0_2_um_filter_41_14</name>
    <dbReference type="NCBI Taxonomy" id="1975072"/>
    <lineage>
        <taxon>Bacteria</taxon>
        <taxon>Katanobacteria</taxon>
    </lineage>
</organism>
<dbReference type="Gene3D" id="1.20.120.910">
    <property type="entry name" value="DksA, coiled-coil domain"/>
    <property type="match status" value="1"/>
</dbReference>
<comment type="caution">
    <text evidence="3">The sequence shown here is derived from an EMBL/GenBank/DDBJ whole genome shotgun (WGS) entry which is preliminary data.</text>
</comment>